<dbReference type="GO" id="GO:0000049">
    <property type="term" value="F:tRNA binding"/>
    <property type="evidence" value="ECO:0007669"/>
    <property type="project" value="UniProtKB-KW"/>
</dbReference>
<dbReference type="RefSeq" id="WP_297563221.1">
    <property type="nucleotide sequence ID" value="NZ_JBKBUW010000015.1"/>
</dbReference>
<comment type="similarity">
    <text evidence="1 6 7">Belongs to the universal ribosomal protein uL16 family.</text>
</comment>
<dbReference type="InterPro" id="IPR047873">
    <property type="entry name" value="Ribosomal_uL16"/>
</dbReference>
<accession>A0A7C3HFC9</accession>
<evidence type="ECO:0000256" key="6">
    <source>
        <dbReference type="HAMAP-Rule" id="MF_01342"/>
    </source>
</evidence>
<reference evidence="9" key="1">
    <citation type="journal article" date="2020" name="mSystems">
        <title>Genome- and Community-Level Interaction Insights into Carbon Utilization and Element Cycling Functions of Hydrothermarchaeota in Hydrothermal Sediment.</title>
        <authorList>
            <person name="Zhou Z."/>
            <person name="Liu Y."/>
            <person name="Xu W."/>
            <person name="Pan J."/>
            <person name="Luo Z.H."/>
            <person name="Li M."/>
        </authorList>
    </citation>
    <scope>NUCLEOTIDE SEQUENCE [LARGE SCALE GENOMIC DNA]</scope>
    <source>
        <strain evidence="9">SpSt-524</strain>
    </source>
</reference>
<evidence type="ECO:0000256" key="1">
    <source>
        <dbReference type="ARBA" id="ARBA00008931"/>
    </source>
</evidence>
<comment type="subunit">
    <text evidence="6 8">Part of the 50S ribosomal subunit.</text>
</comment>
<dbReference type="InterPro" id="IPR036920">
    <property type="entry name" value="Ribosomal_uL16_sf"/>
</dbReference>
<dbReference type="CDD" id="cd01433">
    <property type="entry name" value="Ribosomal_L16_L10e"/>
    <property type="match status" value="1"/>
</dbReference>
<dbReference type="GO" id="GO:0003735">
    <property type="term" value="F:structural constituent of ribosome"/>
    <property type="evidence" value="ECO:0007669"/>
    <property type="project" value="InterPro"/>
</dbReference>
<evidence type="ECO:0000256" key="7">
    <source>
        <dbReference type="RuleBase" id="RU004413"/>
    </source>
</evidence>
<dbReference type="PANTHER" id="PTHR12220:SF13">
    <property type="entry name" value="LARGE RIBOSOMAL SUBUNIT PROTEIN UL16M"/>
    <property type="match status" value="1"/>
</dbReference>
<dbReference type="SUPFAM" id="SSF54686">
    <property type="entry name" value="Ribosomal protein L16p/L10e"/>
    <property type="match status" value="1"/>
</dbReference>
<evidence type="ECO:0000256" key="5">
    <source>
        <dbReference type="ARBA" id="ARBA00035198"/>
    </source>
</evidence>
<proteinExistence type="inferred from homology"/>
<dbReference type="NCBIfam" id="TIGR01164">
    <property type="entry name" value="rplP_bact"/>
    <property type="match status" value="1"/>
</dbReference>
<comment type="function">
    <text evidence="6 8">Binds 23S rRNA and is also seen to make contacts with the A and possibly P site tRNAs.</text>
</comment>
<sequence>MLMPKRMKYRKAHRGRMRGTAKGGDYVAFGEWGLVAMEPSWVTSQQIEAARVAMVRHFRRGGKIFIRIFPDKPYTKKPLEVRMGKGKGNVEGYVAVVKPGRVMFEVSGVTEEQAREALRLAGHKLPIQTKVVRRDAYDEAQ</sequence>
<evidence type="ECO:0000256" key="3">
    <source>
        <dbReference type="ARBA" id="ARBA00022980"/>
    </source>
</evidence>
<dbReference type="InterPro" id="IPR016180">
    <property type="entry name" value="Ribosomal_uL16_dom"/>
</dbReference>
<evidence type="ECO:0000256" key="4">
    <source>
        <dbReference type="ARBA" id="ARBA00023274"/>
    </source>
</evidence>
<organism evidence="9">
    <name type="scientific">Meiothermus ruber</name>
    <dbReference type="NCBI Taxonomy" id="277"/>
    <lineage>
        <taxon>Bacteria</taxon>
        <taxon>Thermotogati</taxon>
        <taxon>Deinococcota</taxon>
        <taxon>Deinococci</taxon>
        <taxon>Thermales</taxon>
        <taxon>Thermaceae</taxon>
        <taxon>Meiothermus</taxon>
    </lineage>
</organism>
<dbReference type="PRINTS" id="PR00060">
    <property type="entry name" value="RIBOSOMALL16"/>
</dbReference>
<keyword evidence="6 8" id="KW-0694">RNA-binding</keyword>
<keyword evidence="4 6" id="KW-0687">Ribonucleoprotein</keyword>
<dbReference type="GO" id="GO:0006412">
    <property type="term" value="P:translation"/>
    <property type="evidence" value="ECO:0007669"/>
    <property type="project" value="UniProtKB-UniRule"/>
</dbReference>
<dbReference type="InterPro" id="IPR000114">
    <property type="entry name" value="Ribosomal_uL16_bact-type"/>
</dbReference>
<evidence type="ECO:0000256" key="8">
    <source>
        <dbReference type="RuleBase" id="RU004414"/>
    </source>
</evidence>
<dbReference type="PANTHER" id="PTHR12220">
    <property type="entry name" value="50S/60S RIBOSOMAL PROTEIN L16"/>
    <property type="match status" value="1"/>
</dbReference>
<keyword evidence="2 6" id="KW-0820">tRNA-binding</keyword>
<dbReference type="AlphaFoldDB" id="A0A7C3HFC9"/>
<evidence type="ECO:0000313" key="9">
    <source>
        <dbReference type="EMBL" id="HFG21118.1"/>
    </source>
</evidence>
<keyword evidence="6 8" id="KW-0699">rRNA-binding</keyword>
<dbReference type="GO" id="GO:0022625">
    <property type="term" value="C:cytosolic large ribosomal subunit"/>
    <property type="evidence" value="ECO:0007669"/>
    <property type="project" value="TreeGrafter"/>
</dbReference>
<dbReference type="HAMAP" id="MF_01342">
    <property type="entry name" value="Ribosomal_uL16"/>
    <property type="match status" value="1"/>
</dbReference>
<protein>
    <recommendedName>
        <fullName evidence="5 6">Large ribosomal subunit protein uL16</fullName>
    </recommendedName>
</protein>
<evidence type="ECO:0000256" key="2">
    <source>
        <dbReference type="ARBA" id="ARBA00022555"/>
    </source>
</evidence>
<comment type="caution">
    <text evidence="9">The sequence shown here is derived from an EMBL/GenBank/DDBJ whole genome shotgun (WGS) entry which is preliminary data.</text>
</comment>
<dbReference type="Pfam" id="PF00252">
    <property type="entry name" value="Ribosomal_L16"/>
    <property type="match status" value="1"/>
</dbReference>
<gene>
    <name evidence="6" type="primary">rplP</name>
    <name evidence="9" type="ORF">ENS82_10485</name>
</gene>
<dbReference type="FunFam" id="3.90.1170.10:FF:000001">
    <property type="entry name" value="50S ribosomal protein L16"/>
    <property type="match status" value="1"/>
</dbReference>
<keyword evidence="3 6" id="KW-0689">Ribosomal protein</keyword>
<name>A0A7C3HFC9_MEIRU</name>
<dbReference type="EMBL" id="DSWI01000025">
    <property type="protein sequence ID" value="HFG21118.1"/>
    <property type="molecule type" value="Genomic_DNA"/>
</dbReference>
<dbReference type="Gene3D" id="3.90.1170.10">
    <property type="entry name" value="Ribosomal protein L10e/L16"/>
    <property type="match status" value="1"/>
</dbReference>
<dbReference type="GO" id="GO:0019843">
    <property type="term" value="F:rRNA binding"/>
    <property type="evidence" value="ECO:0007669"/>
    <property type="project" value="UniProtKB-UniRule"/>
</dbReference>